<keyword evidence="4" id="KW-1185">Reference proteome</keyword>
<sequence>MGLMCAQPALAVQQEGIAPVGSEGLAVARQAAIADALENAALFNGASVKSGSQKTGQTWAESAQVRGAPVGDYQLIREWQSNGFVHVIIDVAPPAVAAATNTVATPETKRPALCSGSDFKRKVLITNFWVQRPAQASDLDRFPEGLQLEMLRQFYASGSYFPQRSGAEAVLDVQPQYVDPILQPDRVRDLARRYAVQFVVGGIVRDISTSGERYTTTHGNDVRPGERKLELNLPLISFTQFGLKATPSSRRFEYELFVFDGVSGALINRHRLAGTATGSVAQDPATSMGTMGFQETDFGKLVQTKLQEGTNLAIQDLSCIPFSARVTRVEKGRVYFDAGVTSKVAVGDTLQVYRISPSALLVPAASYDPAMSLGLPEDIVGSLNVVQVQPLFSVGQVSGANVLPGDYVRFVGQEKKR</sequence>
<name>A0A7H9BEL2_9NEIS</name>
<evidence type="ECO:0000313" key="4">
    <source>
        <dbReference type="Proteomes" id="UP000509597"/>
    </source>
</evidence>
<feature type="domain" description="Flagellar assembly protein T middle" evidence="1">
    <location>
        <begin position="114"/>
        <end position="280"/>
    </location>
</feature>
<dbReference type="KEGG" id="chiz:HQ393_00555"/>
<dbReference type="Pfam" id="PF16548">
    <property type="entry name" value="FlgT_N"/>
    <property type="match status" value="1"/>
</dbReference>
<dbReference type="AlphaFoldDB" id="A0A7H9BEL2"/>
<feature type="domain" description="Flagellar assembly protein T N-terminal" evidence="2">
    <location>
        <begin position="12"/>
        <end position="91"/>
    </location>
</feature>
<dbReference type="InterPro" id="IPR038180">
    <property type="entry name" value="FlgT_N_sf"/>
</dbReference>
<dbReference type="InterPro" id="IPR032386">
    <property type="entry name" value="FlgT_M"/>
</dbReference>
<protein>
    <submittedName>
        <fullName evidence="3">Flagellar assembly protein T N-terminal domain-containing protein</fullName>
    </submittedName>
</protein>
<accession>A0A7H9BEL2</accession>
<keyword evidence="3" id="KW-0966">Cell projection</keyword>
<evidence type="ECO:0000259" key="1">
    <source>
        <dbReference type="Pfam" id="PF16539"/>
    </source>
</evidence>
<proteinExistence type="predicted"/>
<dbReference type="Gene3D" id="3.30.1660.40">
    <property type="entry name" value="FlgT, N-terminal domain"/>
    <property type="match status" value="1"/>
</dbReference>
<dbReference type="Proteomes" id="UP000509597">
    <property type="component" value="Chromosome"/>
</dbReference>
<dbReference type="Gene3D" id="3.40.50.10610">
    <property type="entry name" value="ABC-type transport auxiliary lipoprotein component"/>
    <property type="match status" value="1"/>
</dbReference>
<evidence type="ECO:0000259" key="2">
    <source>
        <dbReference type="Pfam" id="PF16548"/>
    </source>
</evidence>
<reference evidence="3 4" key="1">
    <citation type="submission" date="2020-07" db="EMBL/GenBank/DDBJ databases">
        <title>Complete genome sequence of Chitinibacter sp. 2T18.</title>
        <authorList>
            <person name="Bae J.-W."/>
            <person name="Choi J.-W."/>
        </authorList>
    </citation>
    <scope>NUCLEOTIDE SEQUENCE [LARGE SCALE GENOMIC DNA]</scope>
    <source>
        <strain evidence="3 4">2T18</strain>
    </source>
</reference>
<dbReference type="Pfam" id="PF16539">
    <property type="entry name" value="FlgT_M"/>
    <property type="match status" value="1"/>
</dbReference>
<keyword evidence="3" id="KW-0282">Flagellum</keyword>
<organism evidence="3 4">
    <name type="scientific">Chitinibacter bivalviorum</name>
    <dbReference type="NCBI Taxonomy" id="2739434"/>
    <lineage>
        <taxon>Bacteria</taxon>
        <taxon>Pseudomonadati</taxon>
        <taxon>Pseudomonadota</taxon>
        <taxon>Betaproteobacteria</taxon>
        <taxon>Neisseriales</taxon>
        <taxon>Chitinibacteraceae</taxon>
        <taxon>Chitinibacter</taxon>
    </lineage>
</organism>
<dbReference type="RefSeq" id="WP_179356938.1">
    <property type="nucleotide sequence ID" value="NZ_CP058627.1"/>
</dbReference>
<keyword evidence="3" id="KW-0969">Cilium</keyword>
<gene>
    <name evidence="3" type="ORF">HQ393_00555</name>
</gene>
<dbReference type="InterPro" id="IPR032370">
    <property type="entry name" value="FlgT_N"/>
</dbReference>
<dbReference type="EMBL" id="CP058627">
    <property type="protein sequence ID" value="QLG86852.1"/>
    <property type="molecule type" value="Genomic_DNA"/>
</dbReference>
<evidence type="ECO:0000313" key="3">
    <source>
        <dbReference type="EMBL" id="QLG86852.1"/>
    </source>
</evidence>